<proteinExistence type="predicted"/>
<evidence type="ECO:0000313" key="7">
    <source>
        <dbReference type="Proteomes" id="UP001460270"/>
    </source>
</evidence>
<dbReference type="PANTHER" id="PTHR44755">
    <property type="entry name" value="NATRIURETIC PEPTIDE RECEPTOR 3-RELATED"/>
    <property type="match status" value="1"/>
</dbReference>
<gene>
    <name evidence="6" type="ORF">WMY93_033586</name>
</gene>
<evidence type="ECO:0000256" key="4">
    <source>
        <dbReference type="ARBA" id="ARBA00023136"/>
    </source>
</evidence>
<accession>A0AAW0MST7</accession>
<evidence type="ECO:0000259" key="5">
    <source>
        <dbReference type="Pfam" id="PF01094"/>
    </source>
</evidence>
<dbReference type="Proteomes" id="UP001460270">
    <property type="component" value="Unassembled WGS sequence"/>
</dbReference>
<dbReference type="GO" id="GO:0017046">
    <property type="term" value="F:peptide hormone binding"/>
    <property type="evidence" value="ECO:0007669"/>
    <property type="project" value="TreeGrafter"/>
</dbReference>
<dbReference type="GO" id="GO:0016941">
    <property type="term" value="F:natriuretic peptide receptor activity"/>
    <property type="evidence" value="ECO:0007669"/>
    <property type="project" value="TreeGrafter"/>
</dbReference>
<dbReference type="AlphaFoldDB" id="A0AAW0MST7"/>
<evidence type="ECO:0000256" key="2">
    <source>
        <dbReference type="ARBA" id="ARBA00022692"/>
    </source>
</evidence>
<dbReference type="Gene3D" id="3.40.50.2300">
    <property type="match status" value="2"/>
</dbReference>
<dbReference type="PANTHER" id="PTHR44755:SF5">
    <property type="entry name" value="GUANYLATE CYCLASE"/>
    <property type="match status" value="1"/>
</dbReference>
<evidence type="ECO:0000313" key="6">
    <source>
        <dbReference type="EMBL" id="KAK7879703.1"/>
    </source>
</evidence>
<keyword evidence="4" id="KW-0472">Membrane</keyword>
<dbReference type="GO" id="GO:0007165">
    <property type="term" value="P:signal transduction"/>
    <property type="evidence" value="ECO:0007669"/>
    <property type="project" value="TreeGrafter"/>
</dbReference>
<sequence>MGPRSVLPLRADSSSGPWFSWFSGFWMSAHSGSWFSEFPLFSARSSSSSVRAGPWFSGSWMSARSDCWFSEFPWFSSCWFPRFSLSSAPPTSSSVRTGPCFSSRLGSWLFLLLLLLLFAAPSLPHKLRRLTRNHAARHPKPNITLAVILPHSNTKYPWAWPRIGAAIDRAVRDVNSDPRLLPDHHLTYVFKSSQDKHGICSESMAPLMAVDLKFQYNPWAFIGPGCSYAASPVGLFTGHWDVPMVTAARRRLCEHFGWSEHVMLVFSDNKVDDRPCYFAIEGLYTELQGVNVTLEELVFEENKTPINYSNILSNIQNEGRGKTQLNSAG</sequence>
<dbReference type="InterPro" id="IPR001828">
    <property type="entry name" value="ANF_lig-bd_rcpt"/>
</dbReference>
<comment type="subcellular location">
    <subcellularLocation>
        <location evidence="1">Membrane</location>
    </subcellularLocation>
</comment>
<dbReference type="InterPro" id="IPR028082">
    <property type="entry name" value="Peripla_BP_I"/>
</dbReference>
<feature type="domain" description="Receptor ligand binding region" evidence="5">
    <location>
        <begin position="164"/>
        <end position="247"/>
    </location>
</feature>
<reference evidence="7" key="1">
    <citation type="submission" date="2024-04" db="EMBL/GenBank/DDBJ databases">
        <title>Salinicola lusitanus LLJ914,a marine bacterium isolated from the Okinawa Trough.</title>
        <authorList>
            <person name="Li J."/>
        </authorList>
    </citation>
    <scope>NUCLEOTIDE SEQUENCE [LARGE SCALE GENOMIC DNA]</scope>
</reference>
<dbReference type="SUPFAM" id="SSF53822">
    <property type="entry name" value="Periplasmic binding protein-like I"/>
    <property type="match status" value="1"/>
</dbReference>
<evidence type="ECO:0000256" key="1">
    <source>
        <dbReference type="ARBA" id="ARBA00004370"/>
    </source>
</evidence>
<keyword evidence="3" id="KW-1133">Transmembrane helix</keyword>
<dbReference type="EMBL" id="JBBPFD010000211">
    <property type="protein sequence ID" value="KAK7879703.1"/>
    <property type="molecule type" value="Genomic_DNA"/>
</dbReference>
<dbReference type="InterPro" id="IPR052612">
    <property type="entry name" value="ANP_Clearance_Receptor"/>
</dbReference>
<protein>
    <recommendedName>
        <fullName evidence="5">Receptor ligand binding region domain-containing protein</fullName>
    </recommendedName>
</protein>
<comment type="caution">
    <text evidence="6">The sequence shown here is derived from an EMBL/GenBank/DDBJ whole genome shotgun (WGS) entry which is preliminary data.</text>
</comment>
<dbReference type="GO" id="GO:0016020">
    <property type="term" value="C:membrane"/>
    <property type="evidence" value="ECO:0007669"/>
    <property type="project" value="UniProtKB-SubCell"/>
</dbReference>
<evidence type="ECO:0000256" key="3">
    <source>
        <dbReference type="ARBA" id="ARBA00022989"/>
    </source>
</evidence>
<keyword evidence="7" id="KW-1185">Reference proteome</keyword>
<dbReference type="Pfam" id="PF01094">
    <property type="entry name" value="ANF_receptor"/>
    <property type="match status" value="1"/>
</dbReference>
<organism evidence="6 7">
    <name type="scientific">Mugilogobius chulae</name>
    <name type="common">yellowstripe goby</name>
    <dbReference type="NCBI Taxonomy" id="88201"/>
    <lineage>
        <taxon>Eukaryota</taxon>
        <taxon>Metazoa</taxon>
        <taxon>Chordata</taxon>
        <taxon>Craniata</taxon>
        <taxon>Vertebrata</taxon>
        <taxon>Euteleostomi</taxon>
        <taxon>Actinopterygii</taxon>
        <taxon>Neopterygii</taxon>
        <taxon>Teleostei</taxon>
        <taxon>Neoteleostei</taxon>
        <taxon>Acanthomorphata</taxon>
        <taxon>Gobiaria</taxon>
        <taxon>Gobiiformes</taxon>
        <taxon>Gobioidei</taxon>
        <taxon>Gobiidae</taxon>
        <taxon>Gobionellinae</taxon>
        <taxon>Mugilogobius</taxon>
    </lineage>
</organism>
<keyword evidence="2" id="KW-0812">Transmembrane</keyword>
<name>A0AAW0MST7_9GOBI</name>